<gene>
    <name evidence="1" type="ORF">BZB76_0018</name>
</gene>
<dbReference type="OrthoDB" id="3472487at2"/>
<dbReference type="AlphaFoldDB" id="A0A495QWQ0"/>
<reference evidence="1 2" key="1">
    <citation type="submission" date="2018-10" db="EMBL/GenBank/DDBJ databases">
        <title>Genomic Encyclopedia of Archaeal and Bacterial Type Strains, Phase II (KMG-II): from individual species to whole genera.</title>
        <authorList>
            <person name="Goeker M."/>
        </authorList>
    </citation>
    <scope>NUCLEOTIDE SEQUENCE [LARGE SCALE GENOMIC DNA]</scope>
    <source>
        <strain evidence="1 2">DSM 43383</strain>
    </source>
</reference>
<sequence length="138" mass="15752">MSIPSRFVRLGPEEMDERLGPVLVHRTLAGWIYYCRADKISEELAREFEALANRYTQTTISLTTPTEPRPEIRMHRLPPEQMPAPLQPAVLDLQGSVHTVFVREDLITQDMAEALADINAEQNRYARRLPVIAPRSDS</sequence>
<keyword evidence="2" id="KW-1185">Reference proteome</keyword>
<comment type="caution">
    <text evidence="1">The sequence shown here is derived from an EMBL/GenBank/DDBJ whole genome shotgun (WGS) entry which is preliminary data.</text>
</comment>
<protein>
    <submittedName>
        <fullName evidence="1">Uncharacterized protein</fullName>
    </submittedName>
</protein>
<evidence type="ECO:0000313" key="1">
    <source>
        <dbReference type="EMBL" id="RKS78601.1"/>
    </source>
</evidence>
<dbReference type="RefSeq" id="WP_121432246.1">
    <property type="nucleotide sequence ID" value="NZ_RBWU01000001.1"/>
</dbReference>
<dbReference type="EMBL" id="RBWU01000001">
    <property type="protein sequence ID" value="RKS78601.1"/>
    <property type="molecule type" value="Genomic_DNA"/>
</dbReference>
<proteinExistence type="predicted"/>
<dbReference type="Proteomes" id="UP000274601">
    <property type="component" value="Unassembled WGS sequence"/>
</dbReference>
<accession>A0A495QWQ0</accession>
<evidence type="ECO:0000313" key="2">
    <source>
        <dbReference type="Proteomes" id="UP000274601"/>
    </source>
</evidence>
<name>A0A495QWQ0_9ACTN</name>
<organism evidence="1 2">
    <name type="scientific">Actinomadura pelletieri DSM 43383</name>
    <dbReference type="NCBI Taxonomy" id="1120940"/>
    <lineage>
        <taxon>Bacteria</taxon>
        <taxon>Bacillati</taxon>
        <taxon>Actinomycetota</taxon>
        <taxon>Actinomycetes</taxon>
        <taxon>Streptosporangiales</taxon>
        <taxon>Thermomonosporaceae</taxon>
        <taxon>Actinomadura</taxon>
    </lineage>
</organism>